<evidence type="ECO:0000313" key="2">
    <source>
        <dbReference type="Proteomes" id="UP001055879"/>
    </source>
</evidence>
<reference evidence="1 2" key="2">
    <citation type="journal article" date="2022" name="Mol. Ecol. Resour.">
        <title>The genomes of chicory, endive, great burdock and yacon provide insights into Asteraceae paleo-polyploidization history and plant inulin production.</title>
        <authorList>
            <person name="Fan W."/>
            <person name="Wang S."/>
            <person name="Wang H."/>
            <person name="Wang A."/>
            <person name="Jiang F."/>
            <person name="Liu H."/>
            <person name="Zhao H."/>
            <person name="Xu D."/>
            <person name="Zhang Y."/>
        </authorList>
    </citation>
    <scope>NUCLEOTIDE SEQUENCE [LARGE SCALE GENOMIC DNA]</scope>
    <source>
        <strain evidence="2">cv. Niubang</strain>
    </source>
</reference>
<name>A0ACB9CI13_ARCLA</name>
<reference evidence="2" key="1">
    <citation type="journal article" date="2022" name="Mol. Ecol. Resour.">
        <title>The genomes of chicory, endive, great burdock and yacon provide insights into Asteraceae palaeo-polyploidization history and plant inulin production.</title>
        <authorList>
            <person name="Fan W."/>
            <person name="Wang S."/>
            <person name="Wang H."/>
            <person name="Wang A."/>
            <person name="Jiang F."/>
            <person name="Liu H."/>
            <person name="Zhao H."/>
            <person name="Xu D."/>
            <person name="Zhang Y."/>
        </authorList>
    </citation>
    <scope>NUCLEOTIDE SEQUENCE [LARGE SCALE GENOMIC DNA]</scope>
    <source>
        <strain evidence="2">cv. Niubang</strain>
    </source>
</reference>
<evidence type="ECO:0000313" key="1">
    <source>
        <dbReference type="EMBL" id="KAI3733911.1"/>
    </source>
</evidence>
<proteinExistence type="predicted"/>
<organism evidence="1 2">
    <name type="scientific">Arctium lappa</name>
    <name type="common">Greater burdock</name>
    <name type="synonym">Lappa major</name>
    <dbReference type="NCBI Taxonomy" id="4217"/>
    <lineage>
        <taxon>Eukaryota</taxon>
        <taxon>Viridiplantae</taxon>
        <taxon>Streptophyta</taxon>
        <taxon>Embryophyta</taxon>
        <taxon>Tracheophyta</taxon>
        <taxon>Spermatophyta</taxon>
        <taxon>Magnoliopsida</taxon>
        <taxon>eudicotyledons</taxon>
        <taxon>Gunneridae</taxon>
        <taxon>Pentapetalae</taxon>
        <taxon>asterids</taxon>
        <taxon>campanulids</taxon>
        <taxon>Asterales</taxon>
        <taxon>Asteraceae</taxon>
        <taxon>Carduoideae</taxon>
        <taxon>Cardueae</taxon>
        <taxon>Arctiinae</taxon>
        <taxon>Arctium</taxon>
    </lineage>
</organism>
<keyword evidence="2" id="KW-1185">Reference proteome</keyword>
<accession>A0ACB9CI13</accession>
<comment type="caution">
    <text evidence="1">The sequence shown here is derived from an EMBL/GenBank/DDBJ whole genome shotgun (WGS) entry which is preliminary data.</text>
</comment>
<gene>
    <name evidence="1" type="ORF">L6452_13369</name>
</gene>
<dbReference type="Proteomes" id="UP001055879">
    <property type="component" value="Linkage Group LG04"/>
</dbReference>
<protein>
    <submittedName>
        <fullName evidence="1">Uncharacterized protein</fullName>
    </submittedName>
</protein>
<sequence>MAKTLPLFWFVSSFSSHFLFQNYEAVFNQHTPPQFQFQFQPSFFPFTLNSISIPNSIPSMGLQNQLTDVSSDSLPVFLLTVIANGVCYLRSLVYTFLHSLGIISRYRSDDVDDAILFDAVGSGLAGLILLADQLNLNRIFSYTYSLRSEGPDPAASECVVCLNRLTDGEQVRKLACQHVFHKECFDGWLDHLNFNCPLCRSPLISDERVEMTRRRMTDDVMDWFSFR</sequence>
<dbReference type="EMBL" id="CM042050">
    <property type="protein sequence ID" value="KAI3733911.1"/>
    <property type="molecule type" value="Genomic_DNA"/>
</dbReference>